<dbReference type="PANTHER" id="PTHR23501">
    <property type="entry name" value="MAJOR FACILITATOR SUPERFAMILY"/>
    <property type="match status" value="1"/>
</dbReference>
<evidence type="ECO:0000256" key="4">
    <source>
        <dbReference type="ARBA" id="ARBA00022989"/>
    </source>
</evidence>
<dbReference type="InterPro" id="IPR020846">
    <property type="entry name" value="MFS_dom"/>
</dbReference>
<organism evidence="8 9">
    <name type="scientific">Colletotrichum asianum</name>
    <dbReference type="NCBI Taxonomy" id="702518"/>
    <lineage>
        <taxon>Eukaryota</taxon>
        <taxon>Fungi</taxon>
        <taxon>Dikarya</taxon>
        <taxon>Ascomycota</taxon>
        <taxon>Pezizomycotina</taxon>
        <taxon>Sordariomycetes</taxon>
        <taxon>Hypocreomycetidae</taxon>
        <taxon>Glomerellales</taxon>
        <taxon>Glomerellaceae</taxon>
        <taxon>Colletotrichum</taxon>
        <taxon>Colletotrichum gloeosporioides species complex</taxon>
    </lineage>
</organism>
<evidence type="ECO:0000256" key="2">
    <source>
        <dbReference type="ARBA" id="ARBA00022448"/>
    </source>
</evidence>
<reference evidence="8 9" key="1">
    <citation type="submission" date="2019-12" db="EMBL/GenBank/DDBJ databases">
        <title>A genome sequence resource for the geographically widespread anthracnose pathogen Colletotrichum asianum.</title>
        <authorList>
            <person name="Meng Y."/>
        </authorList>
    </citation>
    <scope>NUCLEOTIDE SEQUENCE [LARGE SCALE GENOMIC DNA]</scope>
    <source>
        <strain evidence="8 9">ICMP 18580</strain>
    </source>
</reference>
<dbReference type="FunFam" id="1.20.1720.10:FF:000012">
    <property type="entry name" value="MFS toxin efflux pump (AflT)"/>
    <property type="match status" value="1"/>
</dbReference>
<dbReference type="PRINTS" id="PR01036">
    <property type="entry name" value="TCRTETB"/>
</dbReference>
<feature type="transmembrane region" description="Helical" evidence="6">
    <location>
        <begin position="79"/>
        <end position="101"/>
    </location>
</feature>
<evidence type="ECO:0000259" key="7">
    <source>
        <dbReference type="PROSITE" id="PS50850"/>
    </source>
</evidence>
<keyword evidence="9" id="KW-1185">Reference proteome</keyword>
<feature type="transmembrane region" description="Helical" evidence="6">
    <location>
        <begin position="121"/>
        <end position="141"/>
    </location>
</feature>
<dbReference type="Proteomes" id="UP000434172">
    <property type="component" value="Unassembled WGS sequence"/>
</dbReference>
<dbReference type="Pfam" id="PF07690">
    <property type="entry name" value="MFS_1"/>
    <property type="match status" value="1"/>
</dbReference>
<protein>
    <recommendedName>
        <fullName evidence="7">Major facilitator superfamily (MFS) profile domain-containing protein</fullName>
    </recommendedName>
</protein>
<feature type="transmembrane region" description="Helical" evidence="6">
    <location>
        <begin position="473"/>
        <end position="492"/>
    </location>
</feature>
<keyword evidence="5 6" id="KW-0472">Membrane</keyword>
<dbReference type="InterPro" id="IPR011701">
    <property type="entry name" value="MFS"/>
</dbReference>
<dbReference type="AlphaFoldDB" id="A0A8H3WJV7"/>
<feature type="transmembrane region" description="Helical" evidence="6">
    <location>
        <begin position="386"/>
        <end position="404"/>
    </location>
</feature>
<dbReference type="FunFam" id="1.20.1250.20:FF:000196">
    <property type="entry name" value="MFS toxin efflux pump (AflT)"/>
    <property type="match status" value="1"/>
</dbReference>
<feature type="transmembrane region" description="Helical" evidence="6">
    <location>
        <begin position="278"/>
        <end position="297"/>
    </location>
</feature>
<feature type="transmembrane region" description="Helical" evidence="6">
    <location>
        <begin position="148"/>
        <end position="168"/>
    </location>
</feature>
<feature type="transmembrane region" description="Helical" evidence="6">
    <location>
        <begin position="309"/>
        <end position="330"/>
    </location>
</feature>
<dbReference type="InterPro" id="IPR036259">
    <property type="entry name" value="MFS_trans_sf"/>
</dbReference>
<dbReference type="PANTHER" id="PTHR23501:SF153">
    <property type="entry name" value="AFLATOXIN EFFLUX PUMP, PUTATIVE-RELATED"/>
    <property type="match status" value="1"/>
</dbReference>
<feature type="domain" description="Major facilitator superfamily (MFS) profile" evidence="7">
    <location>
        <begin position="84"/>
        <end position="569"/>
    </location>
</feature>
<dbReference type="CDD" id="cd17502">
    <property type="entry name" value="MFS_Azr1_MDR_like"/>
    <property type="match status" value="1"/>
</dbReference>
<dbReference type="GO" id="GO:0022857">
    <property type="term" value="F:transmembrane transporter activity"/>
    <property type="evidence" value="ECO:0007669"/>
    <property type="project" value="InterPro"/>
</dbReference>
<feature type="transmembrane region" description="Helical" evidence="6">
    <location>
        <begin position="239"/>
        <end position="257"/>
    </location>
</feature>
<feature type="transmembrane region" description="Helical" evidence="6">
    <location>
        <begin position="211"/>
        <end position="233"/>
    </location>
</feature>
<evidence type="ECO:0000256" key="3">
    <source>
        <dbReference type="ARBA" id="ARBA00022692"/>
    </source>
</evidence>
<proteinExistence type="predicted"/>
<dbReference type="OrthoDB" id="10021397at2759"/>
<gene>
    <name evidence="8" type="ORF">GQ607_006920</name>
</gene>
<name>A0A8H3WJV7_9PEZI</name>
<dbReference type="PROSITE" id="PS50850">
    <property type="entry name" value="MFS"/>
    <property type="match status" value="1"/>
</dbReference>
<evidence type="ECO:0000256" key="5">
    <source>
        <dbReference type="ARBA" id="ARBA00023136"/>
    </source>
</evidence>
<feature type="transmembrane region" description="Helical" evidence="6">
    <location>
        <begin position="409"/>
        <end position="428"/>
    </location>
</feature>
<feature type="transmembrane region" description="Helical" evidence="6">
    <location>
        <begin position="346"/>
        <end position="366"/>
    </location>
</feature>
<feature type="transmembrane region" description="Helical" evidence="6">
    <location>
        <begin position="174"/>
        <end position="199"/>
    </location>
</feature>
<evidence type="ECO:0000256" key="1">
    <source>
        <dbReference type="ARBA" id="ARBA00004141"/>
    </source>
</evidence>
<comment type="caution">
    <text evidence="8">The sequence shown here is derived from an EMBL/GenBank/DDBJ whole genome shotgun (WGS) entry which is preliminary data.</text>
</comment>
<feature type="transmembrane region" description="Helical" evidence="6">
    <location>
        <begin position="545"/>
        <end position="564"/>
    </location>
</feature>
<keyword evidence="2" id="KW-0813">Transport</keyword>
<feature type="non-terminal residue" evidence="8">
    <location>
        <position position="1"/>
    </location>
</feature>
<evidence type="ECO:0000313" key="9">
    <source>
        <dbReference type="Proteomes" id="UP000434172"/>
    </source>
</evidence>
<keyword evidence="3 6" id="KW-0812">Transmembrane</keyword>
<accession>A0A8H3WJV7</accession>
<sequence length="589" mass="63582">FHSEHPFNESTATSPSRICVMFFKKNQSTESHASAQQSDDSTYPNQKPVVEDTDMTTETQEATHTKTNQSEDVQYPSGLSLVLILSSLFISMFLVSLDRLIITTAIPKITDEFDSVTDVGWYGSVFLLTTCAFQLLFGKIYSFYSIKATFLVSVLLFEVGSAICGAAPSSDVFIFGRALAGVGSAGILTGVIIVIVHAVPLHKRPMYQGMFGAVFGIASIIGPLVGGAFTTRLTWRWCFYINLPFGGVAALVIIFLLKLPDREASTLSTKAKLAQLDFYGTSLLIPGTVCLLLALQWGGLTYAWNNGRIVALLVLACVLLIGFVMVQIFLPKTATIPPKVFKQRSILAGVFATFCIGSQNMIIIYYLPIWFQAIQGVSAVESGIRLLPLVLSMVVASLMTGGLIRRTGYYTPFLIIGVCSMSVGAGLLNTLQLDTPSAKWIGYQILYGFGTGCASQVPNIAAQTVLPKKDVPIGTSLMFFSQLLGGAIFISVGQNVLNNQLLERLSSVPGFNSALIESSGATSLTNLPASVKQTVLVGYNESLRVVFRLGLILTCLSILGALAMEWRSVKQNAKKEVPKAEESQAAEKV</sequence>
<comment type="subcellular location">
    <subcellularLocation>
        <location evidence="1">Membrane</location>
        <topology evidence="1">Multi-pass membrane protein</topology>
    </subcellularLocation>
</comment>
<evidence type="ECO:0000256" key="6">
    <source>
        <dbReference type="SAM" id="Phobius"/>
    </source>
</evidence>
<evidence type="ECO:0000313" key="8">
    <source>
        <dbReference type="EMBL" id="KAF0325788.1"/>
    </source>
</evidence>
<dbReference type="SUPFAM" id="SSF103473">
    <property type="entry name" value="MFS general substrate transporter"/>
    <property type="match status" value="1"/>
</dbReference>
<dbReference type="EMBL" id="WOWK01000034">
    <property type="protein sequence ID" value="KAF0325788.1"/>
    <property type="molecule type" value="Genomic_DNA"/>
</dbReference>
<dbReference type="GO" id="GO:0005886">
    <property type="term" value="C:plasma membrane"/>
    <property type="evidence" value="ECO:0007669"/>
    <property type="project" value="TreeGrafter"/>
</dbReference>
<keyword evidence="4 6" id="KW-1133">Transmembrane helix</keyword>
<dbReference type="Gene3D" id="1.20.1250.20">
    <property type="entry name" value="MFS general substrate transporter like domains"/>
    <property type="match status" value="2"/>
</dbReference>